<dbReference type="AlphaFoldDB" id="A0A0A9EFZ1"/>
<reference evidence="1" key="2">
    <citation type="journal article" date="2015" name="Data Brief">
        <title>Shoot transcriptome of the giant reed, Arundo donax.</title>
        <authorList>
            <person name="Barrero R.A."/>
            <person name="Guerrero F.D."/>
            <person name="Moolhuijzen P."/>
            <person name="Goolsby J.A."/>
            <person name="Tidwell J."/>
            <person name="Bellgard S.E."/>
            <person name="Bellgard M.I."/>
        </authorList>
    </citation>
    <scope>NUCLEOTIDE SEQUENCE</scope>
    <source>
        <tissue evidence="1">Shoot tissue taken approximately 20 cm above the soil surface</tissue>
    </source>
</reference>
<organism evidence="1">
    <name type="scientific">Arundo donax</name>
    <name type="common">Giant reed</name>
    <name type="synonym">Donax arundinaceus</name>
    <dbReference type="NCBI Taxonomy" id="35708"/>
    <lineage>
        <taxon>Eukaryota</taxon>
        <taxon>Viridiplantae</taxon>
        <taxon>Streptophyta</taxon>
        <taxon>Embryophyta</taxon>
        <taxon>Tracheophyta</taxon>
        <taxon>Spermatophyta</taxon>
        <taxon>Magnoliopsida</taxon>
        <taxon>Liliopsida</taxon>
        <taxon>Poales</taxon>
        <taxon>Poaceae</taxon>
        <taxon>PACMAD clade</taxon>
        <taxon>Arundinoideae</taxon>
        <taxon>Arundineae</taxon>
        <taxon>Arundo</taxon>
    </lineage>
</organism>
<accession>A0A0A9EFZ1</accession>
<proteinExistence type="predicted"/>
<reference evidence="1" key="1">
    <citation type="submission" date="2014-09" db="EMBL/GenBank/DDBJ databases">
        <authorList>
            <person name="Magalhaes I.L.F."/>
            <person name="Oliveira U."/>
            <person name="Santos F.R."/>
            <person name="Vidigal T.H.D.A."/>
            <person name="Brescovit A.D."/>
            <person name="Santos A.J."/>
        </authorList>
    </citation>
    <scope>NUCLEOTIDE SEQUENCE</scope>
    <source>
        <tissue evidence="1">Shoot tissue taken approximately 20 cm above the soil surface</tissue>
    </source>
</reference>
<name>A0A0A9EFZ1_ARUDO</name>
<sequence>MKNCKGSKNPRNPSSFLVCTEVFELGPSLYVVELKKSHGDSTLYRQVPMHNRTLPPLFFRKPNATISAMRHLSHCSSEKPNATISAMQHLSAIVL</sequence>
<dbReference type="EMBL" id="GBRH01199957">
    <property type="protein sequence ID" value="JAD97938.1"/>
    <property type="molecule type" value="Transcribed_RNA"/>
</dbReference>
<evidence type="ECO:0000313" key="1">
    <source>
        <dbReference type="EMBL" id="JAD97938.1"/>
    </source>
</evidence>
<protein>
    <submittedName>
        <fullName evidence="1">Uncharacterized protein</fullName>
    </submittedName>
</protein>
<dbReference type="Gene3D" id="3.30.310.80">
    <property type="entry name" value="Kinase associated domain 1, KA1"/>
    <property type="match status" value="1"/>
</dbReference>